<keyword evidence="13" id="KW-1185">Reference proteome</keyword>
<name>A0A9W6ILJ9_9PROT</name>
<dbReference type="Pfam" id="PF03441">
    <property type="entry name" value="FAD_binding_7"/>
    <property type="match status" value="1"/>
</dbReference>
<evidence type="ECO:0000256" key="5">
    <source>
        <dbReference type="ARBA" id="ARBA00022827"/>
    </source>
</evidence>
<dbReference type="InterPro" id="IPR005101">
    <property type="entry name" value="Cryptochr/Photolyase_FAD-bd"/>
</dbReference>
<evidence type="ECO:0000256" key="1">
    <source>
        <dbReference type="ARBA" id="ARBA00001932"/>
    </source>
</evidence>
<feature type="site" description="Electron transfer via tryptophanyl radical" evidence="9">
    <location>
        <position position="366"/>
    </location>
</feature>
<dbReference type="AlphaFoldDB" id="A0A9W6ILJ9"/>
<dbReference type="RefSeq" id="WP_271186577.1">
    <property type="nucleotide sequence ID" value="NZ_BSFE01000004.1"/>
</dbReference>
<keyword evidence="6 10" id="KW-0157">Chromophore</keyword>
<dbReference type="Gene3D" id="1.25.40.80">
    <property type="match status" value="1"/>
</dbReference>
<comment type="cofactor">
    <cofactor evidence="1">
        <name>(6R)-5,10-methylene-5,6,7,8-tetrahydrofolate</name>
        <dbReference type="ChEBI" id="CHEBI:15636"/>
    </cofactor>
</comment>
<dbReference type="PRINTS" id="PR00147">
    <property type="entry name" value="DNAPHOTLYASE"/>
</dbReference>
<feature type="binding site" evidence="8">
    <location>
        <position position="279"/>
    </location>
    <ligand>
        <name>FAD</name>
        <dbReference type="ChEBI" id="CHEBI:57692"/>
    </ligand>
</feature>
<dbReference type="InterPro" id="IPR014729">
    <property type="entry name" value="Rossmann-like_a/b/a_fold"/>
</dbReference>
<evidence type="ECO:0000256" key="9">
    <source>
        <dbReference type="PIRSR" id="PIRSR602081-2"/>
    </source>
</evidence>
<dbReference type="PROSITE" id="PS00394">
    <property type="entry name" value="DNA_PHOTOLYASES_1_1"/>
    <property type="match status" value="1"/>
</dbReference>
<reference evidence="12" key="2">
    <citation type="submission" date="2023-01" db="EMBL/GenBank/DDBJ databases">
        <authorList>
            <person name="Sun Q."/>
            <person name="Evtushenko L."/>
        </authorList>
    </citation>
    <scope>NUCLEOTIDE SEQUENCE</scope>
    <source>
        <strain evidence="12">VKM B-1513</strain>
    </source>
</reference>
<organism evidence="12 13">
    <name type="scientific">Maricaulis virginensis</name>
    <dbReference type="NCBI Taxonomy" id="144022"/>
    <lineage>
        <taxon>Bacteria</taxon>
        <taxon>Pseudomonadati</taxon>
        <taxon>Pseudomonadota</taxon>
        <taxon>Alphaproteobacteria</taxon>
        <taxon>Maricaulales</taxon>
        <taxon>Maricaulaceae</taxon>
        <taxon>Maricaulis</taxon>
    </lineage>
</organism>
<evidence type="ECO:0000259" key="11">
    <source>
        <dbReference type="PROSITE" id="PS51645"/>
    </source>
</evidence>
<dbReference type="InterPro" id="IPR036134">
    <property type="entry name" value="Crypto/Photolyase_FAD-like_sf"/>
</dbReference>
<feature type="binding site" evidence="8">
    <location>
        <position position="230"/>
    </location>
    <ligand>
        <name>FAD</name>
        <dbReference type="ChEBI" id="CHEBI:57692"/>
    </ligand>
</feature>
<evidence type="ECO:0000256" key="3">
    <source>
        <dbReference type="ARBA" id="ARBA00014046"/>
    </source>
</evidence>
<evidence type="ECO:0000313" key="12">
    <source>
        <dbReference type="EMBL" id="GLK52208.1"/>
    </source>
</evidence>
<feature type="binding site" evidence="8">
    <location>
        <begin position="242"/>
        <end position="246"/>
    </location>
    <ligand>
        <name>FAD</name>
        <dbReference type="ChEBI" id="CHEBI:57692"/>
    </ligand>
</feature>
<evidence type="ECO:0000256" key="6">
    <source>
        <dbReference type="ARBA" id="ARBA00022991"/>
    </source>
</evidence>
<evidence type="ECO:0000256" key="10">
    <source>
        <dbReference type="RuleBase" id="RU004182"/>
    </source>
</evidence>
<dbReference type="InterPro" id="IPR002081">
    <property type="entry name" value="Cryptochrome/DNA_photolyase_1"/>
</dbReference>
<dbReference type="GO" id="GO:0009416">
    <property type="term" value="P:response to light stimulus"/>
    <property type="evidence" value="ECO:0007669"/>
    <property type="project" value="TreeGrafter"/>
</dbReference>
<proteinExistence type="inferred from homology"/>
<keyword evidence="5 8" id="KW-0274">FAD</keyword>
<dbReference type="InterPro" id="IPR018394">
    <property type="entry name" value="DNA_photolyase_1_CS_C"/>
</dbReference>
<dbReference type="EC" id="4.1.99.3" evidence="2"/>
<dbReference type="PROSITE" id="PS51645">
    <property type="entry name" value="PHR_CRY_ALPHA_BETA"/>
    <property type="match status" value="1"/>
</dbReference>
<dbReference type="GO" id="GO:0071949">
    <property type="term" value="F:FAD binding"/>
    <property type="evidence" value="ECO:0007669"/>
    <property type="project" value="TreeGrafter"/>
</dbReference>
<evidence type="ECO:0000256" key="8">
    <source>
        <dbReference type="PIRSR" id="PIRSR602081-1"/>
    </source>
</evidence>
<feature type="domain" description="Photolyase/cryptochrome alpha/beta" evidence="11">
    <location>
        <begin position="8"/>
        <end position="137"/>
    </location>
</feature>
<dbReference type="EMBL" id="BSFE01000004">
    <property type="protein sequence ID" value="GLK52208.1"/>
    <property type="molecule type" value="Genomic_DNA"/>
</dbReference>
<feature type="site" description="Electron transfer via tryptophanyl radical" evidence="9">
    <location>
        <position position="313"/>
    </location>
</feature>
<dbReference type="SUPFAM" id="SSF52425">
    <property type="entry name" value="Cryptochrome/photolyase, N-terminal domain"/>
    <property type="match status" value="1"/>
</dbReference>
<sequence>MATATATAPALVWFRRDLRLADNPALHAAVQSGRPLLFVYIREEDTALRLSPGAAADWWLHHSLTALAADIERLGGRLSLRQGAAADLIPEIVREAGVREVFWNRVDWPWIDARDRDIAEALQAADVRPRAFRATTLIDPASLLNGSGQPYKVFSAFWRAAQKDFSPRGPLPAPDSLTAADPIASDDLADWELLPVKPDWAAGFHDRWTPGEAAARKQLETFLGEALPDYKTHRDRPDLFGTSRLSPHLGWGEISPRAVWHRVQLQAERGQSFGAAEKYLAEIGWRDFAYYLVHHFGDLRQKNFDPRFDHFPWRDNPEGLQAWQRGRTGIPMVDAAMRELWKTGWMHNRPRMITASYLIKHIGCHWRDGMAWFEDTLVDADPVVNAASWQWVAGSGADAAPYFRIFNPATQGEKFDPDGHYVRRWVPELVSLATRDIHAPWEASAGQLASQGVELGRNYPRPVVDLKAGREAALAAFEQMKAEAAEENA</sequence>
<dbReference type="GO" id="GO:0003677">
    <property type="term" value="F:DNA binding"/>
    <property type="evidence" value="ECO:0007669"/>
    <property type="project" value="TreeGrafter"/>
</dbReference>
<dbReference type="Proteomes" id="UP001143486">
    <property type="component" value="Unassembled WGS sequence"/>
</dbReference>
<evidence type="ECO:0000256" key="4">
    <source>
        <dbReference type="ARBA" id="ARBA00022630"/>
    </source>
</evidence>
<comment type="catalytic activity">
    <reaction evidence="7">
        <text>cyclobutadipyrimidine (in DNA) = 2 pyrimidine residues (in DNA).</text>
        <dbReference type="EC" id="4.1.99.3"/>
    </reaction>
</comment>
<dbReference type="PANTHER" id="PTHR11455:SF9">
    <property type="entry name" value="CRYPTOCHROME CIRCADIAN CLOCK 5 ISOFORM X1"/>
    <property type="match status" value="1"/>
</dbReference>
<dbReference type="SUPFAM" id="SSF48173">
    <property type="entry name" value="Cryptochrome/photolyase FAD-binding domain"/>
    <property type="match status" value="1"/>
</dbReference>
<feature type="binding site" evidence="8">
    <location>
        <begin position="379"/>
        <end position="381"/>
    </location>
    <ligand>
        <name>FAD</name>
        <dbReference type="ChEBI" id="CHEBI:57692"/>
    </ligand>
</feature>
<dbReference type="GO" id="GO:0000719">
    <property type="term" value="P:photoreactive repair"/>
    <property type="evidence" value="ECO:0007669"/>
    <property type="project" value="UniProtKB-ARBA"/>
</dbReference>
<dbReference type="PANTHER" id="PTHR11455">
    <property type="entry name" value="CRYPTOCHROME"/>
    <property type="match status" value="1"/>
</dbReference>
<gene>
    <name evidence="12" type="primary">phrA</name>
    <name evidence="12" type="ORF">GCM10017621_17160</name>
</gene>
<dbReference type="Gene3D" id="1.10.579.10">
    <property type="entry name" value="DNA Cyclobutane Dipyrimidine Photolyase, subunit A, domain 3"/>
    <property type="match status" value="1"/>
</dbReference>
<evidence type="ECO:0000313" key="13">
    <source>
        <dbReference type="Proteomes" id="UP001143486"/>
    </source>
</evidence>
<dbReference type="Gene3D" id="3.40.50.620">
    <property type="entry name" value="HUPs"/>
    <property type="match status" value="1"/>
</dbReference>
<protein>
    <recommendedName>
        <fullName evidence="3">Deoxyribodipyrimidine photo-lyase</fullName>
        <ecNumber evidence="2">4.1.99.3</ecNumber>
    </recommendedName>
</protein>
<dbReference type="InterPro" id="IPR006050">
    <property type="entry name" value="DNA_photolyase_N"/>
</dbReference>
<reference evidence="12" key="1">
    <citation type="journal article" date="2014" name="Int. J. Syst. Evol. Microbiol.">
        <title>Complete genome sequence of Corynebacterium casei LMG S-19264T (=DSM 44701T), isolated from a smear-ripened cheese.</title>
        <authorList>
            <consortium name="US DOE Joint Genome Institute (JGI-PGF)"/>
            <person name="Walter F."/>
            <person name="Albersmeier A."/>
            <person name="Kalinowski J."/>
            <person name="Ruckert C."/>
        </authorList>
    </citation>
    <scope>NUCLEOTIDE SEQUENCE</scope>
    <source>
        <strain evidence="12">VKM B-1513</strain>
    </source>
</reference>
<dbReference type="GO" id="GO:0003904">
    <property type="term" value="F:deoxyribodipyrimidine photo-lyase activity"/>
    <property type="evidence" value="ECO:0007669"/>
    <property type="project" value="UniProtKB-EC"/>
</dbReference>
<dbReference type="InterPro" id="IPR036155">
    <property type="entry name" value="Crypto/Photolyase_N_sf"/>
</dbReference>
<dbReference type="FunFam" id="1.10.579.10:FF:000003">
    <property type="entry name" value="Deoxyribodipyrimidine photo-lyase"/>
    <property type="match status" value="1"/>
</dbReference>
<accession>A0A9W6ILJ9</accession>
<comment type="caution">
    <text evidence="12">The sequence shown here is derived from an EMBL/GenBank/DDBJ whole genome shotgun (WGS) entry which is preliminary data.</text>
</comment>
<feature type="site" description="Electron transfer via tryptophanyl radical" evidence="9">
    <location>
        <position position="389"/>
    </location>
</feature>
<comment type="cofactor">
    <cofactor evidence="8">
        <name>FAD</name>
        <dbReference type="ChEBI" id="CHEBI:57692"/>
    </cofactor>
    <text evidence="8">Binds 1 FAD per subunit.</text>
</comment>
<evidence type="ECO:0000256" key="2">
    <source>
        <dbReference type="ARBA" id="ARBA00013149"/>
    </source>
</evidence>
<evidence type="ECO:0000256" key="7">
    <source>
        <dbReference type="ARBA" id="ARBA00033999"/>
    </source>
</evidence>
<keyword evidence="4 8" id="KW-0285">Flavoprotein</keyword>
<dbReference type="Pfam" id="PF00875">
    <property type="entry name" value="DNA_photolyase"/>
    <property type="match status" value="1"/>
</dbReference>
<comment type="similarity">
    <text evidence="10">Belongs to the DNA photolyase family.</text>
</comment>